<evidence type="ECO:0000313" key="2">
    <source>
        <dbReference type="EMBL" id="EKC99996.1"/>
    </source>
</evidence>
<sequence length="231" mass="25355">MAIVLVPASSDSEQDPRPTATDQSLLVASSPPPSPREPLVLVPPSQPPSPSPSPARTPSPPLTGLSALISFLTFKNGLPFAVTSQSLTARRLQWQDPMNLLLALSPPVAAKYGLVLAALDEPVQPIKCAWGCTCIPQLVYTAARFSCRHAIRAGWRTLIHVFYAADCRLGSCYYCAQHGTDCDLVAQPLCRIEQRLPLFFLSKAVVARYAVPEDYAQWHYFFELILVHKLM</sequence>
<dbReference type="Proteomes" id="UP000006757">
    <property type="component" value="Unassembled WGS sequence"/>
</dbReference>
<proteinExistence type="predicted"/>
<feature type="region of interest" description="Disordered" evidence="1">
    <location>
        <begin position="1"/>
        <end position="59"/>
    </location>
</feature>
<feature type="compositionally biased region" description="Pro residues" evidence="1">
    <location>
        <begin position="44"/>
        <end position="59"/>
    </location>
</feature>
<evidence type="ECO:0000256" key="1">
    <source>
        <dbReference type="SAM" id="MobiDB-lite"/>
    </source>
</evidence>
<evidence type="ECO:0000313" key="3">
    <source>
        <dbReference type="Proteomes" id="UP000006757"/>
    </source>
</evidence>
<organism evidence="2 3">
    <name type="scientific">Trichosporon asahii var. asahii (strain CBS 8904)</name>
    <name type="common">Yeast</name>
    <dbReference type="NCBI Taxonomy" id="1220162"/>
    <lineage>
        <taxon>Eukaryota</taxon>
        <taxon>Fungi</taxon>
        <taxon>Dikarya</taxon>
        <taxon>Basidiomycota</taxon>
        <taxon>Agaricomycotina</taxon>
        <taxon>Tremellomycetes</taxon>
        <taxon>Trichosporonales</taxon>
        <taxon>Trichosporonaceae</taxon>
        <taxon>Trichosporon</taxon>
    </lineage>
</organism>
<dbReference type="EMBL" id="AMBO01000353">
    <property type="protein sequence ID" value="EKC99996.1"/>
    <property type="molecule type" value="Genomic_DNA"/>
</dbReference>
<name>K1VL47_TRIAC</name>
<keyword evidence="3" id="KW-1185">Reference proteome</keyword>
<comment type="caution">
    <text evidence="2">The sequence shown here is derived from an EMBL/GenBank/DDBJ whole genome shotgun (WGS) entry which is preliminary data.</text>
</comment>
<accession>K1VL47</accession>
<dbReference type="HOGENOM" id="CLU_1200543_0_0_1"/>
<dbReference type="AlphaFoldDB" id="K1VL47"/>
<reference evidence="2 3" key="1">
    <citation type="journal article" date="2012" name="Eukaryot. Cell">
        <title>Genome sequence of the Trichosporon asahii environmental strain CBS 8904.</title>
        <authorList>
            <person name="Yang R.Y."/>
            <person name="Li H.T."/>
            <person name="Zhu H."/>
            <person name="Zhou G.P."/>
            <person name="Wang M."/>
            <person name="Wang L."/>
        </authorList>
    </citation>
    <scope>NUCLEOTIDE SEQUENCE [LARGE SCALE GENOMIC DNA]</scope>
    <source>
        <strain evidence="2 3">CBS 8904</strain>
    </source>
</reference>
<gene>
    <name evidence="2" type="ORF">A1Q2_05716</name>
</gene>
<protein>
    <submittedName>
        <fullName evidence="2">Uncharacterized protein</fullName>
    </submittedName>
</protein>
<dbReference type="InParanoid" id="K1VL47"/>